<protein>
    <submittedName>
        <fullName evidence="2">Uncharacterized protein</fullName>
    </submittedName>
</protein>
<keyword evidence="3" id="KW-1185">Reference proteome</keyword>
<name>A0A6L5Y1N9_9FIRM</name>
<organism evidence="2 3">
    <name type="scientific">Velocimicrobium porci</name>
    <dbReference type="NCBI Taxonomy" id="2606634"/>
    <lineage>
        <taxon>Bacteria</taxon>
        <taxon>Bacillati</taxon>
        <taxon>Bacillota</taxon>
        <taxon>Clostridia</taxon>
        <taxon>Lachnospirales</taxon>
        <taxon>Lachnospiraceae</taxon>
        <taxon>Velocimicrobium</taxon>
    </lineage>
</organism>
<gene>
    <name evidence="2" type="ORF">FYJ58_10505</name>
</gene>
<dbReference type="Proteomes" id="UP000482209">
    <property type="component" value="Unassembled WGS sequence"/>
</dbReference>
<dbReference type="RefSeq" id="WP_154519691.1">
    <property type="nucleotide sequence ID" value="NZ_VUMT01000016.1"/>
</dbReference>
<dbReference type="AlphaFoldDB" id="A0A6L5Y1N9"/>
<evidence type="ECO:0000256" key="1">
    <source>
        <dbReference type="SAM" id="Phobius"/>
    </source>
</evidence>
<comment type="caution">
    <text evidence="2">The sequence shown here is derived from an EMBL/GenBank/DDBJ whole genome shotgun (WGS) entry which is preliminary data.</text>
</comment>
<keyword evidence="1" id="KW-0472">Membrane</keyword>
<accession>A0A6L5Y1N9</accession>
<keyword evidence="1" id="KW-1133">Transmembrane helix</keyword>
<dbReference type="EMBL" id="VUMT01000016">
    <property type="protein sequence ID" value="MSS64298.1"/>
    <property type="molecule type" value="Genomic_DNA"/>
</dbReference>
<evidence type="ECO:0000313" key="3">
    <source>
        <dbReference type="Proteomes" id="UP000482209"/>
    </source>
</evidence>
<keyword evidence="1" id="KW-0812">Transmembrane</keyword>
<evidence type="ECO:0000313" key="2">
    <source>
        <dbReference type="EMBL" id="MSS64298.1"/>
    </source>
</evidence>
<sequence length="189" mass="21421">MKSMALQKKKASGAFGYLFMFMTVMIVVIITLYMAQVSKLMTHQHHVDDSLADAVLASLVADDVYYFETYETLGTPIVRFKNTDESCRIFRACMMDAVRETDGFYYNFSFDTFVCYEVEGSRITITEYLGNAANKRVTTGRVGSERAPTGEIVRETSAYGRVRFDIKSVINGDMVTKTKDIYCTLEINN</sequence>
<reference evidence="2 3" key="1">
    <citation type="submission" date="2019-08" db="EMBL/GenBank/DDBJ databases">
        <title>In-depth cultivation of the pig gut microbiome towards novel bacterial diversity and tailored functional studies.</title>
        <authorList>
            <person name="Wylensek D."/>
            <person name="Hitch T.C.A."/>
            <person name="Clavel T."/>
        </authorList>
    </citation>
    <scope>NUCLEOTIDE SEQUENCE [LARGE SCALE GENOMIC DNA]</scope>
    <source>
        <strain evidence="2 3">WCA-693-APC-MOT-I</strain>
    </source>
</reference>
<feature type="transmembrane region" description="Helical" evidence="1">
    <location>
        <begin position="12"/>
        <end position="35"/>
    </location>
</feature>
<proteinExistence type="predicted"/>